<dbReference type="SUPFAM" id="SSF57667">
    <property type="entry name" value="beta-beta-alpha zinc fingers"/>
    <property type="match status" value="1"/>
</dbReference>
<keyword evidence="6" id="KW-0805">Transcription regulation</keyword>
<dbReference type="PROSITE" id="PS00028">
    <property type="entry name" value="ZINC_FINGER_C2H2_1"/>
    <property type="match status" value="1"/>
</dbReference>
<comment type="caution">
    <text evidence="12">The sequence shown here is derived from an EMBL/GenBank/DDBJ whole genome shotgun (WGS) entry which is preliminary data.</text>
</comment>
<dbReference type="Pfam" id="PF23118">
    <property type="entry name" value="zf-C2H2_STOP2_C"/>
    <property type="match status" value="1"/>
</dbReference>
<evidence type="ECO:0000256" key="9">
    <source>
        <dbReference type="PROSITE-ProRule" id="PRU00042"/>
    </source>
</evidence>
<keyword evidence="8" id="KW-0539">Nucleus</keyword>
<dbReference type="Pfam" id="PF00096">
    <property type="entry name" value="zf-C2H2"/>
    <property type="match status" value="1"/>
</dbReference>
<evidence type="ECO:0000256" key="8">
    <source>
        <dbReference type="ARBA" id="ARBA00023242"/>
    </source>
</evidence>
<dbReference type="GO" id="GO:0010044">
    <property type="term" value="P:response to aluminum ion"/>
    <property type="evidence" value="ECO:0007669"/>
    <property type="project" value="InterPro"/>
</dbReference>
<dbReference type="GO" id="GO:0010447">
    <property type="term" value="P:response to acidic pH"/>
    <property type="evidence" value="ECO:0007669"/>
    <property type="project" value="InterPro"/>
</dbReference>
<evidence type="ECO:0000256" key="4">
    <source>
        <dbReference type="ARBA" id="ARBA00022771"/>
    </source>
</evidence>
<dbReference type="PANTHER" id="PTHR46352:SF8">
    <property type="entry name" value="PROTEIN SENSITIVE TO PROTON RHIZOTOXICITY 2"/>
    <property type="match status" value="1"/>
</dbReference>
<evidence type="ECO:0000259" key="11">
    <source>
        <dbReference type="PROSITE" id="PS50157"/>
    </source>
</evidence>
<evidence type="ECO:0000256" key="10">
    <source>
        <dbReference type="SAM" id="MobiDB-lite"/>
    </source>
</evidence>
<feature type="compositionally biased region" description="Low complexity" evidence="10">
    <location>
        <begin position="168"/>
        <end position="206"/>
    </location>
</feature>
<dbReference type="SMART" id="SM00355">
    <property type="entry name" value="ZnF_C2H2"/>
    <property type="match status" value="3"/>
</dbReference>
<sequence>MIAGATSCYPNSSQGLQMYGLTDNVSASMETSSGTETQSSAFLYGLSVLKDKVHQVQSLAGVIISPDHSQPESEAIAIASMGTLIQEIMVTASSMMFNCQQLALGSTPVTDQTSHEMHQQRCVRKVPAAGLPQNSGTTTQEPQTQIGEEGGRGFFTSETLDWYADNYNNNNSSSSNNNTNTSNHHRSTTTTTTTTTTTKNNNNNSETLERELPNEGSQDYLPCDIIELDAADLLAKYTHYCQVCGKGFKRDANLRMHMRAHGDKYKSSAALSNPLKNGRDGVDGGGKGFSSVRLPRKYSCPQEGCRWNRNHAKFQPLKSMICVKNHYKRSHCPKMYVCNRCNQKQFSVLSDLRTHEKHCGELKWQCSCGTTFSRKDKLMGHVALFTGHTPAGNSFTKSENKIDHHAIMPMQ</sequence>
<keyword evidence="2" id="KW-0479">Metal-binding</keyword>
<protein>
    <recommendedName>
        <fullName evidence="11">C2H2-type domain-containing protein</fullName>
    </recommendedName>
</protein>
<keyword evidence="13" id="KW-1185">Reference proteome</keyword>
<dbReference type="PANTHER" id="PTHR46352">
    <property type="entry name" value="PROTEIN SENSITIVE TO PROTON RHIZOTOXICITY 1"/>
    <property type="match status" value="1"/>
</dbReference>
<dbReference type="InterPro" id="IPR036236">
    <property type="entry name" value="Znf_C2H2_sf"/>
</dbReference>
<feature type="region of interest" description="Disordered" evidence="10">
    <location>
        <begin position="269"/>
        <end position="288"/>
    </location>
</feature>
<dbReference type="Gene3D" id="3.30.160.60">
    <property type="entry name" value="Classic Zinc Finger"/>
    <property type="match status" value="2"/>
</dbReference>
<dbReference type="GO" id="GO:0005634">
    <property type="term" value="C:nucleus"/>
    <property type="evidence" value="ECO:0007669"/>
    <property type="project" value="UniProtKB-SubCell"/>
</dbReference>
<dbReference type="AlphaFoldDB" id="A0A9Q0KJU6"/>
<dbReference type="Pfam" id="PF23115">
    <property type="entry name" value="zf-C2H2_STOP2_3rd"/>
    <property type="match status" value="1"/>
</dbReference>
<reference evidence="12" key="1">
    <citation type="journal article" date="2023" name="Plant J.">
        <title>The genome of the king protea, Protea cynaroides.</title>
        <authorList>
            <person name="Chang J."/>
            <person name="Duong T.A."/>
            <person name="Schoeman C."/>
            <person name="Ma X."/>
            <person name="Roodt D."/>
            <person name="Barker N."/>
            <person name="Li Z."/>
            <person name="Van de Peer Y."/>
            <person name="Mizrachi E."/>
        </authorList>
    </citation>
    <scope>NUCLEOTIDE SEQUENCE</scope>
    <source>
        <tissue evidence="12">Young leaves</tissue>
    </source>
</reference>
<evidence type="ECO:0000256" key="6">
    <source>
        <dbReference type="ARBA" id="ARBA00023015"/>
    </source>
</evidence>
<evidence type="ECO:0000256" key="1">
    <source>
        <dbReference type="ARBA" id="ARBA00004123"/>
    </source>
</evidence>
<feature type="region of interest" description="Disordered" evidence="10">
    <location>
        <begin position="166"/>
        <end position="216"/>
    </location>
</feature>
<dbReference type="FunFam" id="3.30.160.60:FF:000145">
    <property type="entry name" value="Zinc finger protein 574"/>
    <property type="match status" value="1"/>
</dbReference>
<dbReference type="InterPro" id="IPR044300">
    <property type="entry name" value="STOP1/2"/>
</dbReference>
<dbReference type="InterPro" id="IPR058196">
    <property type="entry name" value="zf-C2H2_STOP1/2_C"/>
</dbReference>
<dbReference type="InterPro" id="IPR013087">
    <property type="entry name" value="Znf_C2H2_type"/>
</dbReference>
<keyword evidence="7" id="KW-0804">Transcription</keyword>
<gene>
    <name evidence="12" type="ORF">NE237_004915</name>
</gene>
<keyword evidence="4 9" id="KW-0863">Zinc-finger</keyword>
<comment type="subcellular location">
    <subcellularLocation>
        <location evidence="1">Nucleus</location>
    </subcellularLocation>
</comment>
<dbReference type="EMBL" id="JAMYWD010000005">
    <property type="protein sequence ID" value="KAJ4971816.1"/>
    <property type="molecule type" value="Genomic_DNA"/>
</dbReference>
<dbReference type="Proteomes" id="UP001141806">
    <property type="component" value="Unassembled WGS sequence"/>
</dbReference>
<evidence type="ECO:0000256" key="7">
    <source>
        <dbReference type="ARBA" id="ARBA00023163"/>
    </source>
</evidence>
<evidence type="ECO:0000256" key="2">
    <source>
        <dbReference type="ARBA" id="ARBA00022723"/>
    </source>
</evidence>
<feature type="domain" description="C2H2-type" evidence="11">
    <location>
        <begin position="239"/>
        <end position="266"/>
    </location>
</feature>
<proteinExistence type="predicted"/>
<accession>A0A9Q0KJU6</accession>
<organism evidence="12 13">
    <name type="scientific">Protea cynaroides</name>
    <dbReference type="NCBI Taxonomy" id="273540"/>
    <lineage>
        <taxon>Eukaryota</taxon>
        <taxon>Viridiplantae</taxon>
        <taxon>Streptophyta</taxon>
        <taxon>Embryophyta</taxon>
        <taxon>Tracheophyta</taxon>
        <taxon>Spermatophyta</taxon>
        <taxon>Magnoliopsida</taxon>
        <taxon>Proteales</taxon>
        <taxon>Proteaceae</taxon>
        <taxon>Protea</taxon>
    </lineage>
</organism>
<keyword evidence="5" id="KW-0862">Zinc</keyword>
<dbReference type="GO" id="GO:0008270">
    <property type="term" value="F:zinc ion binding"/>
    <property type="evidence" value="ECO:0007669"/>
    <property type="project" value="UniProtKB-KW"/>
</dbReference>
<dbReference type="PROSITE" id="PS50157">
    <property type="entry name" value="ZINC_FINGER_C2H2_2"/>
    <property type="match status" value="1"/>
</dbReference>
<feature type="region of interest" description="Disordered" evidence="10">
    <location>
        <begin position="129"/>
        <end position="152"/>
    </location>
</feature>
<dbReference type="OrthoDB" id="8113227at2759"/>
<keyword evidence="3" id="KW-0677">Repeat</keyword>
<evidence type="ECO:0000256" key="5">
    <source>
        <dbReference type="ARBA" id="ARBA00022833"/>
    </source>
</evidence>
<evidence type="ECO:0000313" key="12">
    <source>
        <dbReference type="EMBL" id="KAJ4971816.1"/>
    </source>
</evidence>
<evidence type="ECO:0000256" key="3">
    <source>
        <dbReference type="ARBA" id="ARBA00022737"/>
    </source>
</evidence>
<evidence type="ECO:0000313" key="13">
    <source>
        <dbReference type="Proteomes" id="UP001141806"/>
    </source>
</evidence>
<name>A0A9Q0KJU6_9MAGN</name>
<dbReference type="InterPro" id="IPR059161">
    <property type="entry name" value="Znf-C2H2_STOP1/2_3rd"/>
</dbReference>
<feature type="compositionally biased region" description="Polar residues" evidence="10">
    <location>
        <begin position="132"/>
        <end position="146"/>
    </location>
</feature>